<dbReference type="SMART" id="SM00387">
    <property type="entry name" value="HATPase_c"/>
    <property type="match status" value="1"/>
</dbReference>
<dbReference type="PANTHER" id="PTHR43547">
    <property type="entry name" value="TWO-COMPONENT HISTIDINE KINASE"/>
    <property type="match status" value="1"/>
</dbReference>
<keyword evidence="3 6" id="KW-0597">Phosphoprotein</keyword>
<evidence type="ECO:0000256" key="3">
    <source>
        <dbReference type="ARBA" id="ARBA00022553"/>
    </source>
</evidence>
<dbReference type="Pfam" id="PF01590">
    <property type="entry name" value="GAF"/>
    <property type="match status" value="1"/>
</dbReference>
<gene>
    <name evidence="9" type="ORF">A2851_00485</name>
</gene>
<comment type="catalytic activity">
    <reaction evidence="1">
        <text>ATP + protein L-histidine = ADP + protein N-phospho-L-histidine.</text>
        <dbReference type="EC" id="2.7.13.3"/>
    </reaction>
</comment>
<dbReference type="STRING" id="1798480.A2851_00485"/>
<proteinExistence type="predicted"/>
<evidence type="ECO:0000256" key="6">
    <source>
        <dbReference type="PROSITE-ProRule" id="PRU00169"/>
    </source>
</evidence>
<dbReference type="SUPFAM" id="SSF55781">
    <property type="entry name" value="GAF domain-like"/>
    <property type="match status" value="1"/>
</dbReference>
<evidence type="ECO:0000259" key="7">
    <source>
        <dbReference type="PROSITE" id="PS50109"/>
    </source>
</evidence>
<dbReference type="Pfam" id="PF00512">
    <property type="entry name" value="HisKA"/>
    <property type="match status" value="1"/>
</dbReference>
<keyword evidence="5" id="KW-0418">Kinase</keyword>
<dbReference type="InterPro" id="IPR036890">
    <property type="entry name" value="HATPase_C_sf"/>
</dbReference>
<dbReference type="InterPro" id="IPR029016">
    <property type="entry name" value="GAF-like_dom_sf"/>
</dbReference>
<dbReference type="Proteomes" id="UP000176863">
    <property type="component" value="Unassembled WGS sequence"/>
</dbReference>
<evidence type="ECO:0000313" key="9">
    <source>
        <dbReference type="EMBL" id="OGG52670.1"/>
    </source>
</evidence>
<feature type="domain" description="Histidine kinase" evidence="7">
    <location>
        <begin position="214"/>
        <end position="429"/>
    </location>
</feature>
<dbReference type="GO" id="GO:0000155">
    <property type="term" value="F:phosphorelay sensor kinase activity"/>
    <property type="evidence" value="ECO:0007669"/>
    <property type="project" value="InterPro"/>
</dbReference>
<dbReference type="Pfam" id="PF00072">
    <property type="entry name" value="Response_reg"/>
    <property type="match status" value="1"/>
</dbReference>
<dbReference type="CDD" id="cd00075">
    <property type="entry name" value="HATPase"/>
    <property type="match status" value="1"/>
</dbReference>
<dbReference type="InterPro" id="IPR036097">
    <property type="entry name" value="HisK_dim/P_sf"/>
</dbReference>
<keyword evidence="4" id="KW-0808">Transferase</keyword>
<dbReference type="InterPro" id="IPR003018">
    <property type="entry name" value="GAF"/>
</dbReference>
<protein>
    <recommendedName>
        <fullName evidence="2">histidine kinase</fullName>
        <ecNumber evidence="2">2.7.13.3</ecNumber>
    </recommendedName>
</protein>
<feature type="domain" description="Response regulatory" evidence="8">
    <location>
        <begin position="449"/>
        <end position="564"/>
    </location>
</feature>
<dbReference type="SMART" id="SM00448">
    <property type="entry name" value="REC"/>
    <property type="match status" value="1"/>
</dbReference>
<dbReference type="EC" id="2.7.13.3" evidence="2"/>
<evidence type="ECO:0000259" key="8">
    <source>
        <dbReference type="PROSITE" id="PS50110"/>
    </source>
</evidence>
<evidence type="ECO:0000256" key="4">
    <source>
        <dbReference type="ARBA" id="ARBA00022679"/>
    </source>
</evidence>
<sequence length="569" mass="63345">MAQLASKKKNTLSAIDISRFNSREDKLRFMLESAKILSTKVDFRTWLLQKAKLTVPSLADWCAIDVLVEHNGLERIAIIHQDERMTEYLFEFEKRFPTTEKNSADLYEVIRTGKPQFVPVVTDETIRQGARSPEHLKAMQRLGLKSLMIIPICARGKTLGALSLGYAKSGRVYTQSAFEFFQEFCNDLGVILDNSRLSDEISKRDKAKDLFLASLSHELRNPLAPIKSALELLKLRETTTDVREELDNIEHQFDHLAKLLGDLLDVTRFTQAKIEIVPHTLELRKLVERSLKANDALLRTSDITLHFTYPSTPLPVWADDTRLEQAASNLINNAVKFTPSGGSIWVDLSKEDEWAVMKIRDNGEGIDPIDLPNIFEIYFQGRGKNNASGLGIGLALVQKIVELHKGSITARSGGRGKGSEFVIKLPITDIISFASESGSDRGAQRMDQRVLVVDDNAQAADSLVKLLNKLGCRAEALYSGAEVLAHKGLSDFDIILLDIGMPHMDGYKVVRALRARGIPPPPVIALTGYGLLEDKQKALDAGFSAHLTKPIGIKELVEVFRELLPVTVI</sequence>
<feature type="modified residue" description="4-aspartylphosphate" evidence="6">
    <location>
        <position position="498"/>
    </location>
</feature>
<comment type="caution">
    <text evidence="9">The sequence shown here is derived from an EMBL/GenBank/DDBJ whole genome shotgun (WGS) entry which is preliminary data.</text>
</comment>
<reference evidence="9 10" key="1">
    <citation type="journal article" date="2016" name="Nat. Commun.">
        <title>Thousands of microbial genomes shed light on interconnected biogeochemical processes in an aquifer system.</title>
        <authorList>
            <person name="Anantharaman K."/>
            <person name="Brown C.T."/>
            <person name="Hug L.A."/>
            <person name="Sharon I."/>
            <person name="Castelle C.J."/>
            <person name="Probst A.J."/>
            <person name="Thomas B.C."/>
            <person name="Singh A."/>
            <person name="Wilkins M.J."/>
            <person name="Karaoz U."/>
            <person name="Brodie E.L."/>
            <person name="Williams K.H."/>
            <person name="Hubbard S.S."/>
            <person name="Banfield J.F."/>
        </authorList>
    </citation>
    <scope>NUCLEOTIDE SEQUENCE [LARGE SCALE GENOMIC DNA]</scope>
</reference>
<evidence type="ECO:0000313" key="10">
    <source>
        <dbReference type="Proteomes" id="UP000176863"/>
    </source>
</evidence>
<dbReference type="InterPro" id="IPR003594">
    <property type="entry name" value="HATPase_dom"/>
</dbReference>
<dbReference type="InterPro" id="IPR001789">
    <property type="entry name" value="Sig_transdc_resp-reg_receiver"/>
</dbReference>
<dbReference type="InterPro" id="IPR011006">
    <property type="entry name" value="CheY-like_superfamily"/>
</dbReference>
<dbReference type="FunFam" id="3.30.565.10:FF:000006">
    <property type="entry name" value="Sensor histidine kinase WalK"/>
    <property type="match status" value="1"/>
</dbReference>
<dbReference type="AlphaFoldDB" id="A0A1F6CUB1"/>
<dbReference type="Gene3D" id="3.30.565.10">
    <property type="entry name" value="Histidine kinase-like ATPase, C-terminal domain"/>
    <property type="match status" value="1"/>
</dbReference>
<accession>A0A1F6CUB1</accession>
<evidence type="ECO:0000256" key="2">
    <source>
        <dbReference type="ARBA" id="ARBA00012438"/>
    </source>
</evidence>
<dbReference type="SMART" id="SM00388">
    <property type="entry name" value="HisKA"/>
    <property type="match status" value="1"/>
</dbReference>
<dbReference type="EMBL" id="MFKT01000024">
    <property type="protein sequence ID" value="OGG52670.1"/>
    <property type="molecule type" value="Genomic_DNA"/>
</dbReference>
<dbReference type="InterPro" id="IPR005467">
    <property type="entry name" value="His_kinase_dom"/>
</dbReference>
<dbReference type="PANTHER" id="PTHR43547:SF2">
    <property type="entry name" value="HYBRID SIGNAL TRANSDUCTION HISTIDINE KINASE C"/>
    <property type="match status" value="1"/>
</dbReference>
<dbReference type="InterPro" id="IPR004358">
    <property type="entry name" value="Sig_transdc_His_kin-like_C"/>
</dbReference>
<dbReference type="SUPFAM" id="SSF55874">
    <property type="entry name" value="ATPase domain of HSP90 chaperone/DNA topoisomerase II/histidine kinase"/>
    <property type="match status" value="1"/>
</dbReference>
<dbReference type="Pfam" id="PF02518">
    <property type="entry name" value="HATPase_c"/>
    <property type="match status" value="1"/>
</dbReference>
<evidence type="ECO:0000256" key="5">
    <source>
        <dbReference type="ARBA" id="ARBA00022777"/>
    </source>
</evidence>
<dbReference type="PROSITE" id="PS50109">
    <property type="entry name" value="HIS_KIN"/>
    <property type="match status" value="1"/>
</dbReference>
<dbReference type="PRINTS" id="PR00344">
    <property type="entry name" value="BCTRLSENSOR"/>
</dbReference>
<dbReference type="SUPFAM" id="SSF52172">
    <property type="entry name" value="CheY-like"/>
    <property type="match status" value="1"/>
</dbReference>
<dbReference type="SMART" id="SM00065">
    <property type="entry name" value="GAF"/>
    <property type="match status" value="1"/>
</dbReference>
<dbReference type="Gene3D" id="3.30.450.40">
    <property type="match status" value="1"/>
</dbReference>
<dbReference type="Gene3D" id="3.40.50.2300">
    <property type="match status" value="1"/>
</dbReference>
<dbReference type="SUPFAM" id="SSF47384">
    <property type="entry name" value="Homodimeric domain of signal transducing histidine kinase"/>
    <property type="match status" value="1"/>
</dbReference>
<dbReference type="InterPro" id="IPR003661">
    <property type="entry name" value="HisK_dim/P_dom"/>
</dbReference>
<name>A0A1F6CUB1_9BACT</name>
<dbReference type="PROSITE" id="PS50110">
    <property type="entry name" value="RESPONSE_REGULATORY"/>
    <property type="match status" value="1"/>
</dbReference>
<evidence type="ECO:0000256" key="1">
    <source>
        <dbReference type="ARBA" id="ARBA00000085"/>
    </source>
</evidence>
<dbReference type="CDD" id="cd00082">
    <property type="entry name" value="HisKA"/>
    <property type="match status" value="1"/>
</dbReference>
<organism evidence="9 10">
    <name type="scientific">Candidatus Kaiserbacteria bacterium RIFCSPHIGHO2_01_FULL_53_29</name>
    <dbReference type="NCBI Taxonomy" id="1798480"/>
    <lineage>
        <taxon>Bacteria</taxon>
        <taxon>Candidatus Kaiseribacteriota</taxon>
    </lineage>
</organism>
<dbReference type="Gene3D" id="1.10.287.130">
    <property type="match status" value="1"/>
</dbReference>